<dbReference type="Proteomes" id="UP000518911">
    <property type="component" value="Unassembled WGS sequence"/>
</dbReference>
<name>A0A7L3W8E7_9GRUI</name>
<accession>A0A7L3W8E7</accession>
<dbReference type="SUPFAM" id="SSF57567">
    <property type="entry name" value="Serine protease inhibitors"/>
    <property type="match status" value="1"/>
</dbReference>
<evidence type="ECO:0000259" key="2">
    <source>
        <dbReference type="Pfam" id="PF01826"/>
    </source>
</evidence>
<feature type="domain" description="TIL" evidence="2">
    <location>
        <begin position="2"/>
        <end position="57"/>
    </location>
</feature>
<comment type="caution">
    <text evidence="3">The sequence shown here is derived from an EMBL/GenBank/DDBJ whole genome shotgun (WGS) entry which is preliminary data.</text>
</comment>
<gene>
    <name evidence="3" type="primary">Sspo_1</name>
    <name evidence="3" type="ORF">ATLROG_R14069</name>
</gene>
<keyword evidence="1" id="KW-1015">Disulfide bond</keyword>
<dbReference type="CDD" id="cd19941">
    <property type="entry name" value="TIL"/>
    <property type="match status" value="1"/>
</dbReference>
<dbReference type="Gene3D" id="2.10.25.10">
    <property type="entry name" value="Laminin"/>
    <property type="match status" value="1"/>
</dbReference>
<evidence type="ECO:0000256" key="1">
    <source>
        <dbReference type="ARBA" id="ARBA00023157"/>
    </source>
</evidence>
<feature type="non-terminal residue" evidence="3">
    <location>
        <position position="1"/>
    </location>
</feature>
<organism evidence="3 4">
    <name type="scientific">Atlantisia rogersi</name>
    <name type="common">Inaccessible Island rail</name>
    <dbReference type="NCBI Taxonomy" id="2478892"/>
    <lineage>
        <taxon>Eukaryota</taxon>
        <taxon>Metazoa</taxon>
        <taxon>Chordata</taxon>
        <taxon>Craniata</taxon>
        <taxon>Vertebrata</taxon>
        <taxon>Euteleostomi</taxon>
        <taxon>Archelosauria</taxon>
        <taxon>Archosauria</taxon>
        <taxon>Dinosauria</taxon>
        <taxon>Saurischia</taxon>
        <taxon>Theropoda</taxon>
        <taxon>Coelurosauria</taxon>
        <taxon>Aves</taxon>
        <taxon>Neognathae</taxon>
        <taxon>Neoaves</taxon>
        <taxon>Gruiformes</taxon>
        <taxon>Rallidae</taxon>
        <taxon>Atlantisia</taxon>
    </lineage>
</organism>
<keyword evidence="4" id="KW-1185">Reference proteome</keyword>
<dbReference type="FunFam" id="2.10.25.10:FF:000055">
    <property type="entry name" value="alpha-tectorin isoform X1"/>
    <property type="match status" value="1"/>
</dbReference>
<protein>
    <submittedName>
        <fullName evidence="3">SSPO protein</fullName>
    </submittedName>
</protein>
<dbReference type="Pfam" id="PF01826">
    <property type="entry name" value="TIL"/>
    <property type="match status" value="1"/>
</dbReference>
<dbReference type="AlphaFoldDB" id="A0A7L3W8E7"/>
<dbReference type="OrthoDB" id="6132182at2759"/>
<evidence type="ECO:0000313" key="4">
    <source>
        <dbReference type="Proteomes" id="UP000518911"/>
    </source>
</evidence>
<reference evidence="3 4" key="1">
    <citation type="submission" date="2019-09" db="EMBL/GenBank/DDBJ databases">
        <title>Bird 10,000 Genomes (B10K) Project - Family phase.</title>
        <authorList>
            <person name="Zhang G."/>
        </authorList>
    </citation>
    <scope>NUCLEOTIDE SEQUENCE [LARGE SCALE GENOMIC DNA]</scope>
    <source>
        <strain evidence="3">OUT-0055</strain>
        <tissue evidence="3">Blood</tissue>
    </source>
</reference>
<proteinExistence type="predicted"/>
<dbReference type="InterPro" id="IPR002919">
    <property type="entry name" value="TIL_dom"/>
</dbReference>
<sequence>PCSGGQLYLECGPPCSQTCADLPQDGANSCPALEGLCVPGCHCPPGLVLAQDGQCIP</sequence>
<feature type="non-terminal residue" evidence="3">
    <location>
        <position position="57"/>
    </location>
</feature>
<dbReference type="EMBL" id="VZUJ01041864">
    <property type="protein sequence ID" value="NXV71989.1"/>
    <property type="molecule type" value="Genomic_DNA"/>
</dbReference>
<dbReference type="InterPro" id="IPR036084">
    <property type="entry name" value="Ser_inhib-like_sf"/>
</dbReference>
<evidence type="ECO:0000313" key="3">
    <source>
        <dbReference type="EMBL" id="NXV71989.1"/>
    </source>
</evidence>